<feature type="compositionally biased region" description="Acidic residues" evidence="1">
    <location>
        <begin position="91"/>
        <end position="104"/>
    </location>
</feature>
<feature type="compositionally biased region" description="Basic and acidic residues" evidence="1">
    <location>
        <begin position="163"/>
        <end position="209"/>
    </location>
</feature>
<dbReference type="Proteomes" id="UP001296104">
    <property type="component" value="Unassembled WGS sequence"/>
</dbReference>
<comment type="caution">
    <text evidence="2">The sequence shown here is derived from an EMBL/GenBank/DDBJ whole genome shotgun (WGS) entry which is preliminary data.</text>
</comment>
<protein>
    <recommendedName>
        <fullName evidence="4">EF-hand domain-containing protein</fullName>
    </recommendedName>
</protein>
<accession>A0AAI8YTQ2</accession>
<feature type="compositionally biased region" description="Low complexity" evidence="1">
    <location>
        <begin position="109"/>
        <end position="118"/>
    </location>
</feature>
<proteinExistence type="predicted"/>
<sequence>MTSFLGILNRLLPFATPGTPLLQDLVHLGVICALLYFAPQIQDWIQRRNTADHQEQTPVQHAEVAPEDDQHDPPDHEAQQAGNGDQRGFEEEVDRQDEGPDNEDFREFQQQQQQQQQQEGGDEAGPENAPGQRNVGAKKARSLARRDQRRAYHEFQRAQGEAQRARDAEGAAEREAAQAAERERRQAAEAKLEAKKAKEREVKRERERREREEEIARRETAVAIVRRELEEQRMSNLFEVARSVGGDADDVWVEKMLNASGVLGRGADGAFTMVTSTGWVVKVTKEDMQRVYKKAAEKGLGDGNGKIGFEELSGLLQDVLRGHS</sequence>
<gene>
    <name evidence="2" type="ORF">LECACI_7A001817</name>
</gene>
<organism evidence="2 3">
    <name type="scientific">Lecanosticta acicola</name>
    <dbReference type="NCBI Taxonomy" id="111012"/>
    <lineage>
        <taxon>Eukaryota</taxon>
        <taxon>Fungi</taxon>
        <taxon>Dikarya</taxon>
        <taxon>Ascomycota</taxon>
        <taxon>Pezizomycotina</taxon>
        <taxon>Dothideomycetes</taxon>
        <taxon>Dothideomycetidae</taxon>
        <taxon>Mycosphaerellales</taxon>
        <taxon>Mycosphaerellaceae</taxon>
        <taxon>Lecanosticta</taxon>
    </lineage>
</organism>
<name>A0AAI8YTQ2_9PEZI</name>
<feature type="region of interest" description="Disordered" evidence="1">
    <location>
        <begin position="51"/>
        <end position="209"/>
    </location>
</feature>
<feature type="compositionally biased region" description="Basic and acidic residues" evidence="1">
    <location>
        <begin position="144"/>
        <end position="156"/>
    </location>
</feature>
<reference evidence="2" key="1">
    <citation type="submission" date="2023-11" db="EMBL/GenBank/DDBJ databases">
        <authorList>
            <person name="Alioto T."/>
            <person name="Alioto T."/>
            <person name="Gomez Garrido J."/>
        </authorList>
    </citation>
    <scope>NUCLEOTIDE SEQUENCE</scope>
</reference>
<dbReference type="EMBL" id="CAVMBE010000007">
    <property type="protein sequence ID" value="CAK3860846.1"/>
    <property type="molecule type" value="Genomic_DNA"/>
</dbReference>
<evidence type="ECO:0000313" key="3">
    <source>
        <dbReference type="Proteomes" id="UP001296104"/>
    </source>
</evidence>
<evidence type="ECO:0000313" key="2">
    <source>
        <dbReference type="EMBL" id="CAK3860846.1"/>
    </source>
</evidence>
<evidence type="ECO:0008006" key="4">
    <source>
        <dbReference type="Google" id="ProtNLM"/>
    </source>
</evidence>
<keyword evidence="3" id="KW-1185">Reference proteome</keyword>
<dbReference type="AlphaFoldDB" id="A0AAI8YTQ2"/>
<evidence type="ECO:0000256" key="1">
    <source>
        <dbReference type="SAM" id="MobiDB-lite"/>
    </source>
</evidence>